<dbReference type="SUPFAM" id="SSF49313">
    <property type="entry name" value="Cadherin-like"/>
    <property type="match status" value="1"/>
</dbReference>
<reference evidence="14" key="1">
    <citation type="submission" date="2025-08" db="UniProtKB">
        <authorList>
            <consortium name="RefSeq"/>
        </authorList>
    </citation>
    <scope>IDENTIFICATION</scope>
</reference>
<dbReference type="InterPro" id="IPR018097">
    <property type="entry name" value="EGF_Ca-bd_CS"/>
</dbReference>
<evidence type="ECO:0000259" key="12">
    <source>
        <dbReference type="PROSITE" id="PS51233"/>
    </source>
</evidence>
<dbReference type="SMART" id="SM00216">
    <property type="entry name" value="VWD"/>
    <property type="match status" value="1"/>
</dbReference>
<evidence type="ECO:0000256" key="3">
    <source>
        <dbReference type="ARBA" id="ARBA00022729"/>
    </source>
</evidence>
<name>A0ABM0ZZY1_APLCA</name>
<dbReference type="Pfam" id="PF06119">
    <property type="entry name" value="NIDO"/>
    <property type="match status" value="1"/>
</dbReference>
<dbReference type="PRINTS" id="PR00011">
    <property type="entry name" value="EGFLAMININ"/>
</dbReference>
<evidence type="ECO:0000259" key="10">
    <source>
        <dbReference type="PROSITE" id="PS50026"/>
    </source>
</evidence>
<feature type="domain" description="EGF-like" evidence="10">
    <location>
        <begin position="1884"/>
        <end position="1920"/>
    </location>
</feature>
<dbReference type="RefSeq" id="XP_012938005.1">
    <property type="nucleotide sequence ID" value="XM_013082551.2"/>
</dbReference>
<feature type="domain" description="EGF-like" evidence="10">
    <location>
        <begin position="981"/>
        <end position="1020"/>
    </location>
</feature>
<keyword evidence="4" id="KW-0677">Repeat</keyword>
<evidence type="ECO:0000313" key="13">
    <source>
        <dbReference type="Proteomes" id="UP000694888"/>
    </source>
</evidence>
<keyword evidence="2 7" id="KW-0245">EGF-like domain</keyword>
<dbReference type="InterPro" id="IPR001881">
    <property type="entry name" value="EGF-like_Ca-bd_dom"/>
</dbReference>
<feature type="region of interest" description="Disordered" evidence="8">
    <location>
        <begin position="17"/>
        <end position="56"/>
    </location>
</feature>
<feature type="transmembrane region" description="Helical" evidence="9">
    <location>
        <begin position="2080"/>
        <end position="2104"/>
    </location>
</feature>
<dbReference type="Gene3D" id="2.10.25.10">
    <property type="entry name" value="Laminin"/>
    <property type="match status" value="16"/>
</dbReference>
<keyword evidence="9" id="KW-0812">Transmembrane</keyword>
<sequence length="2166" mass="235776">MTAPLSIAMAAITARSINPSSSSSTDSPSSISTTDSWSSSSSTTSPGNAVSTGSPSTAQRDLYPYGLAVGDRQVTAKGLFEWDYWKAISDAVKIQGGFPFGREKFTYVHVLPHGVITVGREKWAWWPDLEWAPTWGLYVIAPFWSYMDPRRGKVFYQLHERRTATFSGRTGSIAVLTRASMEVQEFLQSSGTFANSKPFKATSVLVATWEEVEPYNWMSWYCDDQYSYMSSWYDCSDQGKETNTFQTLLITDGQRSFVLTTYKLGSMTWSFEEYRYIEVGYASPTPEFRKNNHYYNTEITTMLDSETGNTGRMGTDLDLVGIMENPDAKCEEWYLENSYLVNNDTFDQMVEGLFDCPCTMERLGRQWWTYKWEDVIGETRTYLVCAALSPVAKQRLERLEGNTLNRMCCYKIHYPDLADHIEDDGVSVNYTSYFNAWWDAYQSASFVKYNDPDAGHVLLHDPWSWFDDSREFRQQDMLPHKWCCRDAKKRVKSCALFNKVRPQEQCNPNATFVSGLALGDPHIKMSDGIEYTMNGLGEYILLKVSSEDFYLQGRTAQALNKDKKETRATVFVAFAVKEMDATFQVELNDTMDGMIIRANGDELTTDFYSDEKYMITSHETVGVERKKRDSDGRISVTATFPSTISVTVYVGIRNLEFSIDLPAELRGKASGLLGNFDGKSDNDFILPDGSELPASSVDTEREILENFAEPWRVTTSNSVFSYDDNKTTLNYQNYTFTPIFLDDVNASVLLDAQNQCSGDYACVFDLIATEDESFAKYSLASNKEANTVQSSQANSPPSITLLMATNAEGHVEVTEGTPVTLTFQATDPDGDNVTYTLVSGSQSGVQFDASSGSVTLTPDTDTPVAIGVQAKDSKGASSVAEYVVLAVCPLCNGQGSCDRSDTREEELAGGRFLLNDCICKPAYKGDDCEELVDGCASKPCTTGQDCTNLAPNEDEDNERRYRCGACPEGYVGDAGNVVCADINECANTTHPACPALSRCVNSVGSFSCVCLQGFRQDAGNIFKCNDINECAEGTHQCQQQCDNTEGTYSCSCLPGNTLQGDGRTCVQDSSIQDICNTKGCSGICSVDDNQNAVCGCQKGFQLSGTTACVDIDECSTENKYCSQACHNTQGGFSCSCYKGYQLQEDQTSCKKCKYPYFGDNCAGVCACNGRGSCDHVRGCVCDSGWTGPTCALDVNECQTLEQPCPDNQECVNSLGSYTCNCRPGYHMESGNCVDVNECEDVLDHSCRLGTENCLNTVGSYDCPCRPGYARNQQGDCENVDECARGIHKCQHICVDTQGSYNCRCYLGFRLDSDRRSCVQSEDVCEGVTNLNCEQICSVDQEKNEAFCQCDAGYELQGTEACVDVNECDPKFPHLNLCDYKPGCVNTERGFLCSCGPGTRLDNDGRTCVECSGGRWGENCTQDCDCSENAVRCDPERGCVCKSGFSGVHCEKDIDECMTGLVTCSDKEQCVDTPGSARCDCVQGLHRVNGQCVDKNECAFTQDNDCTQVCENLEGGYQCACYQGYSYNAVNKTCTDVDECALGTAGCEGDCENTEGGYRCTCAEGLRLNTDGVTCRVADTCDPSTNVCGEKDKCRMVDGQALCSCSRGKILDPTDNSTCLDIDLCASGEHPCSHTCEETTDGASIICSCPTGMTLASDGFLCVDCTEGKYGSDCKLTCSCDPLHTISCDKVHGTCSCAPGWTGDTCDQDVDECGTAGTCLEHADCVNTPGAYLCKCQLGFFTNTDLGSNCTACSAGSYGEECKHQCECSTEHTQSCDPVSGACTCDAGWTGSKCDTDVVECGTNLDTCASSGRLHWGCINDPGSFHCDCVSGYTEDNGDCVDINECEKTSTHQCQHDCSNTVGGYSCSCHSGYQLNTQDGHQCDDIDECTQNPSVCAQECTNIPSSYSCSCQPGYKVHKNDSSQCYEALSTNFEISLDIDASGKNLNEKQGPDYLELSRAILPALLEAFSNRSEATAEVTINNLRHGSVIVDATVFADKALDTLSASQVVEALVAMARDGLMVNGTMVSATVTLGGTTVTTNSDKCEILALVEPCSAGSSCAINADGLAYCPGEEEDSVDIALIVGLCLGIALIIAVAVAVGLVVKMKLKNREQRRVESREGHYFDDDLRPPSANSYGDIPPSTAHRKPSGASRIAWANSDTKQLVP</sequence>
<feature type="domain" description="EGF-like" evidence="10">
    <location>
        <begin position="1193"/>
        <end position="1233"/>
    </location>
</feature>
<dbReference type="GeneID" id="101850564"/>
<dbReference type="PROSITE" id="PS50026">
    <property type="entry name" value="EGF_3"/>
    <property type="match status" value="6"/>
</dbReference>
<evidence type="ECO:0000256" key="8">
    <source>
        <dbReference type="SAM" id="MobiDB-lite"/>
    </source>
</evidence>
<feature type="domain" description="EGF-like" evidence="10">
    <location>
        <begin position="1278"/>
        <end position="1318"/>
    </location>
</feature>
<keyword evidence="13" id="KW-1185">Reference proteome</keyword>
<dbReference type="SUPFAM" id="SSF57184">
    <property type="entry name" value="Growth factor receptor domain"/>
    <property type="match status" value="6"/>
</dbReference>
<feature type="region of interest" description="Disordered" evidence="8">
    <location>
        <begin position="2118"/>
        <end position="2166"/>
    </location>
</feature>
<dbReference type="InterPro" id="IPR000152">
    <property type="entry name" value="EGF-type_Asp/Asn_hydroxyl_site"/>
</dbReference>
<evidence type="ECO:0000256" key="7">
    <source>
        <dbReference type="PROSITE-ProRule" id="PRU00076"/>
    </source>
</evidence>
<dbReference type="InterPro" id="IPR009030">
    <property type="entry name" value="Growth_fac_rcpt_cys_sf"/>
</dbReference>
<accession>A0ABM0ZZY1</accession>
<dbReference type="InterPro" id="IPR003886">
    <property type="entry name" value="NIDO_dom"/>
</dbReference>
<dbReference type="PROSITE" id="PS51233">
    <property type="entry name" value="VWFD"/>
    <property type="match status" value="1"/>
</dbReference>
<dbReference type="CDD" id="cd11304">
    <property type="entry name" value="Cadherin_repeat"/>
    <property type="match status" value="1"/>
</dbReference>
<dbReference type="Pfam" id="PF17963">
    <property type="entry name" value="Big_9"/>
    <property type="match status" value="1"/>
</dbReference>
<dbReference type="Gene3D" id="2.170.300.10">
    <property type="entry name" value="Tie2 ligand-binding domain superfamily"/>
    <property type="match status" value="1"/>
</dbReference>
<dbReference type="SUPFAM" id="SSF57196">
    <property type="entry name" value="EGF/Laminin"/>
    <property type="match status" value="2"/>
</dbReference>
<feature type="domain" description="EGF-like" evidence="10">
    <location>
        <begin position="1708"/>
        <end position="1750"/>
    </location>
</feature>
<gene>
    <name evidence="14" type="primary">LOC101850564</name>
</gene>
<proteinExistence type="predicted"/>
<organism evidence="13 14">
    <name type="scientific">Aplysia californica</name>
    <name type="common">California sea hare</name>
    <dbReference type="NCBI Taxonomy" id="6500"/>
    <lineage>
        <taxon>Eukaryota</taxon>
        <taxon>Metazoa</taxon>
        <taxon>Spiralia</taxon>
        <taxon>Lophotrochozoa</taxon>
        <taxon>Mollusca</taxon>
        <taxon>Gastropoda</taxon>
        <taxon>Heterobranchia</taxon>
        <taxon>Euthyneura</taxon>
        <taxon>Tectipleura</taxon>
        <taxon>Aplysiida</taxon>
        <taxon>Aplysioidea</taxon>
        <taxon>Aplysiidae</taxon>
        <taxon>Aplysia</taxon>
    </lineage>
</organism>
<keyword evidence="3" id="KW-0732">Signal</keyword>
<feature type="domain" description="EGF-like" evidence="10">
    <location>
        <begin position="1841"/>
        <end position="1883"/>
    </location>
</feature>
<dbReference type="InterPro" id="IPR015919">
    <property type="entry name" value="Cadherin-like_sf"/>
</dbReference>
<dbReference type="InterPro" id="IPR052235">
    <property type="entry name" value="Nephronectin_domain"/>
</dbReference>
<evidence type="ECO:0000256" key="6">
    <source>
        <dbReference type="ARBA" id="ARBA00023157"/>
    </source>
</evidence>
<dbReference type="CDD" id="cd00054">
    <property type="entry name" value="EGF_CA"/>
    <property type="match status" value="6"/>
</dbReference>
<dbReference type="InterPro" id="IPR013783">
    <property type="entry name" value="Ig-like_fold"/>
</dbReference>
<evidence type="ECO:0000256" key="1">
    <source>
        <dbReference type="ARBA" id="ARBA00004370"/>
    </source>
</evidence>
<evidence type="ECO:0000313" key="14">
    <source>
        <dbReference type="RefSeq" id="XP_012938005.1"/>
    </source>
</evidence>
<dbReference type="SMART" id="SM00181">
    <property type="entry name" value="EGF"/>
    <property type="match status" value="23"/>
</dbReference>
<evidence type="ECO:0000259" key="11">
    <source>
        <dbReference type="PROSITE" id="PS50856"/>
    </source>
</evidence>
<feature type="domain" description="AMOP" evidence="11">
    <location>
        <begin position="322"/>
        <end position="501"/>
    </location>
</feature>
<evidence type="ECO:0000256" key="9">
    <source>
        <dbReference type="SAM" id="Phobius"/>
    </source>
</evidence>
<dbReference type="Pfam" id="PF07645">
    <property type="entry name" value="EGF_CA"/>
    <property type="match status" value="14"/>
</dbReference>
<keyword evidence="9" id="KW-1133">Transmembrane helix</keyword>
<dbReference type="PANTHER" id="PTHR24050">
    <property type="entry name" value="PA14 DOMAIN-CONTAINING PROTEIN"/>
    <property type="match status" value="1"/>
</dbReference>
<feature type="compositionally biased region" description="Low complexity" evidence="8">
    <location>
        <begin position="17"/>
        <end position="45"/>
    </location>
</feature>
<dbReference type="PANTHER" id="PTHR24050:SF27">
    <property type="entry name" value="FIBRILLIN-1"/>
    <property type="match status" value="1"/>
</dbReference>
<dbReference type="InterPro" id="IPR000742">
    <property type="entry name" value="EGF"/>
</dbReference>
<dbReference type="InterPro" id="IPR001846">
    <property type="entry name" value="VWF_type-D"/>
</dbReference>
<keyword evidence="6" id="KW-1015">Disulfide bond</keyword>
<feature type="compositionally biased region" description="Basic and acidic residues" evidence="8">
    <location>
        <begin position="2118"/>
        <end position="2129"/>
    </location>
</feature>
<dbReference type="InterPro" id="IPR049883">
    <property type="entry name" value="NOTCH1_EGF-like"/>
</dbReference>
<evidence type="ECO:0000256" key="2">
    <source>
        <dbReference type="ARBA" id="ARBA00022536"/>
    </source>
</evidence>
<dbReference type="Gene3D" id="2.60.40.10">
    <property type="entry name" value="Immunoglobulins"/>
    <property type="match status" value="1"/>
</dbReference>
<dbReference type="PROSITE" id="PS00022">
    <property type="entry name" value="EGF_1"/>
    <property type="match status" value="1"/>
</dbReference>
<comment type="caution">
    <text evidence="7">Lacks conserved residue(s) required for the propagation of feature annotation.</text>
</comment>
<feature type="domain" description="VWFD" evidence="12">
    <location>
        <begin position="513"/>
        <end position="719"/>
    </location>
</feature>
<protein>
    <submittedName>
        <fullName evidence="14">Uncharacterized protein LOC101850564</fullName>
    </submittedName>
</protein>
<dbReference type="PROSITE" id="PS01187">
    <property type="entry name" value="EGF_CA"/>
    <property type="match status" value="7"/>
</dbReference>
<comment type="subcellular location">
    <subcellularLocation>
        <location evidence="1">Membrane</location>
    </subcellularLocation>
</comment>
<dbReference type="SMART" id="SM00539">
    <property type="entry name" value="NIDO"/>
    <property type="match status" value="1"/>
</dbReference>
<dbReference type="SMART" id="SM00179">
    <property type="entry name" value="EGF_CA"/>
    <property type="match status" value="15"/>
</dbReference>
<dbReference type="InterPro" id="IPR005533">
    <property type="entry name" value="AMOP_dom"/>
</dbReference>
<feature type="compositionally biased region" description="Polar residues" evidence="8">
    <location>
        <begin position="46"/>
        <end position="56"/>
    </location>
</feature>
<keyword evidence="5 9" id="KW-0472">Membrane</keyword>
<evidence type="ECO:0000256" key="4">
    <source>
        <dbReference type="ARBA" id="ARBA00022737"/>
    </source>
</evidence>
<dbReference type="PROSITE" id="PS01186">
    <property type="entry name" value="EGF_2"/>
    <property type="match status" value="5"/>
</dbReference>
<dbReference type="Proteomes" id="UP000694888">
    <property type="component" value="Unplaced"/>
</dbReference>
<dbReference type="PROSITE" id="PS50856">
    <property type="entry name" value="AMOP"/>
    <property type="match status" value="1"/>
</dbReference>
<dbReference type="PROSITE" id="PS00010">
    <property type="entry name" value="ASX_HYDROXYL"/>
    <property type="match status" value="9"/>
</dbReference>
<evidence type="ECO:0000256" key="5">
    <source>
        <dbReference type="ARBA" id="ARBA00023136"/>
    </source>
</evidence>